<dbReference type="RefSeq" id="WP_046347198.1">
    <property type="nucleotide sequence ID" value="NZ_BBWU01000014.1"/>
</dbReference>
<keyword evidence="4" id="KW-1278">Translocase</keyword>
<dbReference type="CDD" id="cd03214">
    <property type="entry name" value="ABC_Iron-Siderophores_B12_Hemin"/>
    <property type="match status" value="1"/>
</dbReference>
<dbReference type="PROSITE" id="PS50893">
    <property type="entry name" value="ABC_TRANSPORTER_2"/>
    <property type="match status" value="1"/>
</dbReference>
<dbReference type="PANTHER" id="PTHR42794">
    <property type="entry name" value="HEMIN IMPORT ATP-BINDING PROTEIN HMUV"/>
    <property type="match status" value="1"/>
</dbReference>
<dbReference type="SUPFAM" id="SSF52540">
    <property type="entry name" value="P-loop containing nucleoside triphosphate hydrolases"/>
    <property type="match status" value="1"/>
</dbReference>
<organism evidence="7 8">
    <name type="scientific">Sphingomonas changbaiensis NBRC 104936</name>
    <dbReference type="NCBI Taxonomy" id="1219043"/>
    <lineage>
        <taxon>Bacteria</taxon>
        <taxon>Pseudomonadati</taxon>
        <taxon>Pseudomonadota</taxon>
        <taxon>Alphaproteobacteria</taxon>
        <taxon>Sphingomonadales</taxon>
        <taxon>Sphingomonadaceae</taxon>
        <taxon>Sphingomonas</taxon>
    </lineage>
</organism>
<evidence type="ECO:0000313" key="7">
    <source>
        <dbReference type="EMBL" id="GAO38340.1"/>
    </source>
</evidence>
<proteinExistence type="predicted"/>
<keyword evidence="3 7" id="KW-0067">ATP-binding</keyword>
<dbReference type="InterPro" id="IPR027417">
    <property type="entry name" value="P-loop_NTPase"/>
</dbReference>
<sequence>MGLSIEGLTVWLGKRTVLDGITAELRPGRVTALLGPNGAGKSSLLRAMLALIAVESGRVLLDGCDVTALDPRTRARWLGYLPQSAELAWNIPARSLVELGRAPHRSPFAGLDETDRAAIERAMALTDTVRFADRLTHELSGGERARVLLARVLAGEPDWLLADEPLASLDPAHQLDMLGRLHGFAAEGRGVVVVLHDLSHAARIADDVLLLSEGRLVAFGPAADVLEPERLEQVYGVGFERVGDVLVPTPPRNGEGDRAR</sequence>
<reference evidence="7 8" key="1">
    <citation type="submission" date="2015-04" db="EMBL/GenBank/DDBJ databases">
        <title>Whole genome shotgun sequence of Sphingomonas changbaiensis NBRC 104936.</title>
        <authorList>
            <person name="Katano-Makiyama Y."/>
            <person name="Hosoyama A."/>
            <person name="Hashimoto M."/>
            <person name="Noguchi M."/>
            <person name="Tsuchikane K."/>
            <person name="Ohji S."/>
            <person name="Yamazoe A."/>
            <person name="Ichikawa N."/>
            <person name="Kimura A."/>
            <person name="Fujita N."/>
        </authorList>
    </citation>
    <scope>NUCLEOTIDE SEQUENCE [LARGE SCALE GENOMIC DNA]</scope>
    <source>
        <strain evidence="7 8">NBRC 104936</strain>
    </source>
</reference>
<dbReference type="PROSITE" id="PS00211">
    <property type="entry name" value="ABC_TRANSPORTER_1"/>
    <property type="match status" value="1"/>
</dbReference>
<dbReference type="GO" id="GO:0005524">
    <property type="term" value="F:ATP binding"/>
    <property type="evidence" value="ECO:0007669"/>
    <property type="project" value="UniProtKB-KW"/>
</dbReference>
<comment type="caution">
    <text evidence="7">The sequence shown here is derived from an EMBL/GenBank/DDBJ whole genome shotgun (WGS) entry which is preliminary data.</text>
</comment>
<evidence type="ECO:0000313" key="8">
    <source>
        <dbReference type="Proteomes" id="UP000033202"/>
    </source>
</evidence>
<name>A0A0E9MMH8_9SPHN</name>
<evidence type="ECO:0000256" key="2">
    <source>
        <dbReference type="ARBA" id="ARBA00022741"/>
    </source>
</evidence>
<dbReference type="InterPro" id="IPR003593">
    <property type="entry name" value="AAA+_ATPase"/>
</dbReference>
<evidence type="ECO:0000256" key="4">
    <source>
        <dbReference type="ARBA" id="ARBA00022967"/>
    </source>
</evidence>
<feature type="domain" description="ABC transporter" evidence="6">
    <location>
        <begin position="3"/>
        <end position="238"/>
    </location>
</feature>
<keyword evidence="2" id="KW-0547">Nucleotide-binding</keyword>
<dbReference type="OrthoDB" id="9810077at2"/>
<accession>A0A0E9MMH8</accession>
<dbReference type="SMART" id="SM00382">
    <property type="entry name" value="AAA"/>
    <property type="match status" value="1"/>
</dbReference>
<evidence type="ECO:0000259" key="6">
    <source>
        <dbReference type="PROSITE" id="PS50893"/>
    </source>
</evidence>
<dbReference type="EMBL" id="BBWU01000014">
    <property type="protein sequence ID" value="GAO38340.1"/>
    <property type="molecule type" value="Genomic_DNA"/>
</dbReference>
<dbReference type="GO" id="GO:0016887">
    <property type="term" value="F:ATP hydrolysis activity"/>
    <property type="evidence" value="ECO:0007669"/>
    <property type="project" value="InterPro"/>
</dbReference>
<dbReference type="PANTHER" id="PTHR42794:SF1">
    <property type="entry name" value="HEMIN IMPORT ATP-BINDING PROTEIN HMUV"/>
    <property type="match status" value="1"/>
</dbReference>
<protein>
    <submittedName>
        <fullName evidence="7">Putative ABC transporter ATP-binding protein</fullName>
    </submittedName>
</protein>
<keyword evidence="1" id="KW-0813">Transport</keyword>
<evidence type="ECO:0000256" key="3">
    <source>
        <dbReference type="ARBA" id="ARBA00022840"/>
    </source>
</evidence>
<keyword evidence="8" id="KW-1185">Reference proteome</keyword>
<dbReference type="InterPro" id="IPR003439">
    <property type="entry name" value="ABC_transporter-like_ATP-bd"/>
</dbReference>
<dbReference type="STRING" id="1219043.SCH01S_14_00040"/>
<dbReference type="Pfam" id="PF00005">
    <property type="entry name" value="ABC_tran"/>
    <property type="match status" value="1"/>
</dbReference>
<gene>
    <name evidence="7" type="ORF">SCH01S_14_00040</name>
</gene>
<dbReference type="AlphaFoldDB" id="A0A0E9MMH8"/>
<dbReference type="Gene3D" id="3.40.50.300">
    <property type="entry name" value="P-loop containing nucleotide triphosphate hydrolases"/>
    <property type="match status" value="1"/>
</dbReference>
<comment type="function">
    <text evidence="5">Part of the ABC transporter complex HmuTUV involved in hemin import. Responsible for energy coupling to the transport system.</text>
</comment>
<dbReference type="InterPro" id="IPR017871">
    <property type="entry name" value="ABC_transporter-like_CS"/>
</dbReference>
<evidence type="ECO:0000256" key="1">
    <source>
        <dbReference type="ARBA" id="ARBA00022448"/>
    </source>
</evidence>
<evidence type="ECO:0000256" key="5">
    <source>
        <dbReference type="ARBA" id="ARBA00037066"/>
    </source>
</evidence>
<dbReference type="Proteomes" id="UP000033202">
    <property type="component" value="Unassembled WGS sequence"/>
</dbReference>